<accession>A0A318KDB0</accession>
<dbReference type="AlphaFoldDB" id="A0A318KDB0"/>
<dbReference type="EMBL" id="QJKF01000001">
    <property type="protein sequence ID" value="PXX70875.1"/>
    <property type="molecule type" value="Genomic_DNA"/>
</dbReference>
<organism evidence="1 2">
    <name type="scientific">Nocardia tenerifensis</name>
    <dbReference type="NCBI Taxonomy" id="228006"/>
    <lineage>
        <taxon>Bacteria</taxon>
        <taxon>Bacillati</taxon>
        <taxon>Actinomycetota</taxon>
        <taxon>Actinomycetes</taxon>
        <taxon>Mycobacteriales</taxon>
        <taxon>Nocardiaceae</taxon>
        <taxon>Nocardia</taxon>
    </lineage>
</organism>
<evidence type="ECO:0000313" key="2">
    <source>
        <dbReference type="Proteomes" id="UP000247569"/>
    </source>
</evidence>
<name>A0A318KDB0_9NOCA</name>
<sequence>MRLDAPLRSQPTPRLRQTSQLRRAMPLGRTLVLRPMPSIEPRLHFSSALGIDSTLDACLRVTFRPDPQISPTLSIERGLDAGLRVCAEPRLALRLNIDPSLGIPRRSTEPTLCREVMPSIIARVGPVLSIEHVLGVELRTHRRVRFRLIPRLDVRP</sequence>
<protein>
    <submittedName>
        <fullName evidence="1">Uncharacterized protein</fullName>
    </submittedName>
</protein>
<comment type="caution">
    <text evidence="1">The sequence shown here is derived from an EMBL/GenBank/DDBJ whole genome shotgun (WGS) entry which is preliminary data.</text>
</comment>
<dbReference type="Proteomes" id="UP000247569">
    <property type="component" value="Unassembled WGS sequence"/>
</dbReference>
<keyword evidence="2" id="KW-1185">Reference proteome</keyword>
<evidence type="ECO:0000313" key="1">
    <source>
        <dbReference type="EMBL" id="PXX70875.1"/>
    </source>
</evidence>
<proteinExistence type="predicted"/>
<gene>
    <name evidence="1" type="ORF">DFR70_101296</name>
</gene>
<reference evidence="1 2" key="1">
    <citation type="submission" date="2018-05" db="EMBL/GenBank/DDBJ databases">
        <title>Genomic Encyclopedia of Type Strains, Phase IV (KMG-IV): sequencing the most valuable type-strain genomes for metagenomic binning, comparative biology and taxonomic classification.</title>
        <authorList>
            <person name="Goeker M."/>
        </authorList>
    </citation>
    <scope>NUCLEOTIDE SEQUENCE [LARGE SCALE GENOMIC DNA]</scope>
    <source>
        <strain evidence="1 2">DSM 44704</strain>
    </source>
</reference>